<name>A0AAD1XP08_EUPCR</name>
<keyword evidence="6" id="KW-0677">Repeat</keyword>
<comment type="similarity">
    <text evidence="1 9">Belongs to the protein prenyltransferase subunit beta family.</text>
</comment>
<evidence type="ECO:0000256" key="5">
    <source>
        <dbReference type="ARBA" id="ARBA00022723"/>
    </source>
</evidence>
<evidence type="ECO:0000256" key="8">
    <source>
        <dbReference type="ARBA" id="ARBA00047658"/>
    </source>
</evidence>
<dbReference type="GO" id="GO:0004663">
    <property type="term" value="F:Rab geranylgeranyltransferase activity"/>
    <property type="evidence" value="ECO:0007669"/>
    <property type="project" value="UniProtKB-UniRule"/>
</dbReference>
<dbReference type="InterPro" id="IPR026873">
    <property type="entry name" value="Ptb1"/>
</dbReference>
<dbReference type="GO" id="GO:0046872">
    <property type="term" value="F:metal ion binding"/>
    <property type="evidence" value="ECO:0007669"/>
    <property type="project" value="UniProtKB-KW"/>
</dbReference>
<dbReference type="EMBL" id="CAMPGE010017981">
    <property type="protein sequence ID" value="CAI2376423.1"/>
    <property type="molecule type" value="Genomic_DNA"/>
</dbReference>
<comment type="caution">
    <text evidence="11">The sequence shown here is derived from an EMBL/GenBank/DDBJ whole genome shotgun (WGS) entry which is preliminary data.</text>
</comment>
<comment type="subunit">
    <text evidence="2">Heterodimer of an alpha and a beta subunit.</text>
</comment>
<feature type="domain" description="Prenyltransferase alpha-alpha toroid" evidence="10">
    <location>
        <begin position="15"/>
        <end position="304"/>
    </location>
</feature>
<evidence type="ECO:0000313" key="12">
    <source>
        <dbReference type="Proteomes" id="UP001295684"/>
    </source>
</evidence>
<dbReference type="Pfam" id="PF00432">
    <property type="entry name" value="Prenyltrans"/>
    <property type="match status" value="1"/>
</dbReference>
<evidence type="ECO:0000313" key="11">
    <source>
        <dbReference type="EMBL" id="CAI2376423.1"/>
    </source>
</evidence>
<dbReference type="Proteomes" id="UP001295684">
    <property type="component" value="Unassembled WGS sequence"/>
</dbReference>
<comment type="catalytic activity">
    <reaction evidence="8 9">
        <text>geranylgeranyl diphosphate + L-cysteinyl-[protein] = S-geranylgeranyl-L-cysteinyl-[protein] + diphosphate</text>
        <dbReference type="Rhea" id="RHEA:21240"/>
        <dbReference type="Rhea" id="RHEA-COMP:10131"/>
        <dbReference type="Rhea" id="RHEA-COMP:11537"/>
        <dbReference type="ChEBI" id="CHEBI:29950"/>
        <dbReference type="ChEBI" id="CHEBI:33019"/>
        <dbReference type="ChEBI" id="CHEBI:57533"/>
        <dbReference type="ChEBI" id="CHEBI:86021"/>
        <dbReference type="EC" id="2.5.1.60"/>
    </reaction>
</comment>
<organism evidence="11 12">
    <name type="scientific">Euplotes crassus</name>
    <dbReference type="NCBI Taxonomy" id="5936"/>
    <lineage>
        <taxon>Eukaryota</taxon>
        <taxon>Sar</taxon>
        <taxon>Alveolata</taxon>
        <taxon>Ciliophora</taxon>
        <taxon>Intramacronucleata</taxon>
        <taxon>Spirotrichea</taxon>
        <taxon>Hypotrichia</taxon>
        <taxon>Euplotida</taxon>
        <taxon>Euplotidae</taxon>
        <taxon>Moneuplotes</taxon>
    </lineage>
</organism>
<dbReference type="EC" id="2.5.1.60" evidence="9"/>
<accession>A0AAD1XP08</accession>
<dbReference type="InterPro" id="IPR001330">
    <property type="entry name" value="Prenyltrans"/>
</dbReference>
<dbReference type="SUPFAM" id="SSF48239">
    <property type="entry name" value="Terpenoid cyclases/Protein prenyltransferases"/>
    <property type="match status" value="1"/>
</dbReference>
<evidence type="ECO:0000256" key="7">
    <source>
        <dbReference type="ARBA" id="ARBA00022833"/>
    </source>
</evidence>
<dbReference type="AlphaFoldDB" id="A0AAD1XP08"/>
<evidence type="ECO:0000259" key="10">
    <source>
        <dbReference type="Pfam" id="PF00432"/>
    </source>
</evidence>
<dbReference type="FunFam" id="1.50.10.20:FF:000012">
    <property type="entry name" value="Geranylgeranyl transferase type-2 subunit beta"/>
    <property type="match status" value="1"/>
</dbReference>
<evidence type="ECO:0000256" key="2">
    <source>
        <dbReference type="ARBA" id="ARBA00011355"/>
    </source>
</evidence>
<keyword evidence="3 9" id="KW-0637">Prenyltransferase</keyword>
<keyword evidence="7 9" id="KW-0862">Zinc</keyword>
<keyword evidence="5 9" id="KW-0479">Metal-binding</keyword>
<comment type="function">
    <text evidence="9">Catalyzes the transfer of a geranylgeranyl moiety from geranylgeranyl diphosphate to both cysteines of proteins with the C-terminal sequence -XXCC, -XCXC and -CCXX.</text>
</comment>
<dbReference type="PANTHER" id="PTHR11774">
    <property type="entry name" value="GERANYLGERANYL TRANSFERASE TYPE BETA SUBUNIT"/>
    <property type="match status" value="1"/>
</dbReference>
<evidence type="ECO:0000256" key="9">
    <source>
        <dbReference type="RuleBase" id="RU365076"/>
    </source>
</evidence>
<sequence length="317" mass="35449">MEVTEGITEEFVEELHNTYLLSLNDTKDQYAIGFFMNDHLKLPGAYWCITALNLLDKLNGQRKDEMTEFIKSCQNEDGGIGGNVGHDSHITCCLYAVLILAQYNALDAIDTDALAKYVADLQKEDGSFSGDSRFSYTAISLLTLLNKMDLIDVKKARDFILLCNNIDGGYGAIPDAESHAAYTFCCIGALAILGDLDLVDNENLGIWISQRQTLQGGFNGRPEKLPDVCYSWWVMSACYNIEQENLINLESLKKYILHCQDPDMGGIGDRPGNEVDVFHTYFGIAALSLMKEYDLKPICPRFAIPKEVLEEVFPHIK</sequence>
<evidence type="ECO:0000256" key="1">
    <source>
        <dbReference type="ARBA" id="ARBA00010497"/>
    </source>
</evidence>
<dbReference type="GO" id="GO:0072657">
    <property type="term" value="P:protein localization to membrane"/>
    <property type="evidence" value="ECO:0007669"/>
    <property type="project" value="UniProtKB-ARBA"/>
</dbReference>
<dbReference type="GO" id="GO:0005968">
    <property type="term" value="C:Rab-protein geranylgeranyltransferase complex"/>
    <property type="evidence" value="ECO:0007669"/>
    <property type="project" value="UniProtKB-UniRule"/>
</dbReference>
<dbReference type="InterPro" id="IPR045089">
    <property type="entry name" value="PGGT1B-like"/>
</dbReference>
<keyword evidence="4 9" id="KW-0808">Transferase</keyword>
<dbReference type="InterPro" id="IPR008930">
    <property type="entry name" value="Terpenoid_cyclase/PrenylTrfase"/>
</dbReference>
<gene>
    <name evidence="11" type="ORF">ECRASSUSDP1_LOCUS17793</name>
</gene>
<evidence type="ECO:0000256" key="4">
    <source>
        <dbReference type="ARBA" id="ARBA00022679"/>
    </source>
</evidence>
<proteinExistence type="inferred from homology"/>
<keyword evidence="12" id="KW-1185">Reference proteome</keyword>
<protein>
    <recommendedName>
        <fullName evidence="9">Geranylgeranyl transferase type-2 subunit beta</fullName>
        <ecNumber evidence="9">2.5.1.60</ecNumber>
    </recommendedName>
</protein>
<dbReference type="Gene3D" id="1.50.10.20">
    <property type="match status" value="1"/>
</dbReference>
<dbReference type="PANTHER" id="PTHR11774:SF11">
    <property type="entry name" value="GERANYLGERANYL TRANSFERASE TYPE-2 SUBUNIT BETA"/>
    <property type="match status" value="1"/>
</dbReference>
<evidence type="ECO:0000256" key="3">
    <source>
        <dbReference type="ARBA" id="ARBA00022602"/>
    </source>
</evidence>
<evidence type="ECO:0000256" key="6">
    <source>
        <dbReference type="ARBA" id="ARBA00022737"/>
    </source>
</evidence>
<dbReference type="CDD" id="cd02894">
    <property type="entry name" value="GGTase-II"/>
    <property type="match status" value="1"/>
</dbReference>
<reference evidence="11" key="1">
    <citation type="submission" date="2023-07" db="EMBL/GenBank/DDBJ databases">
        <authorList>
            <consortium name="AG Swart"/>
            <person name="Singh M."/>
            <person name="Singh A."/>
            <person name="Seah K."/>
            <person name="Emmerich C."/>
        </authorList>
    </citation>
    <scope>NUCLEOTIDE SEQUENCE</scope>
    <source>
        <strain evidence="11">DP1</strain>
    </source>
</reference>
<comment type="cofactor">
    <cofactor evidence="9">
        <name>Zn(2+)</name>
        <dbReference type="ChEBI" id="CHEBI:29105"/>
    </cofactor>
    <text evidence="9">Binds 1 zinc ion per subunit.</text>
</comment>